<comment type="caution">
    <text evidence="2">The sequence shown here is derived from an EMBL/GenBank/DDBJ whole genome shotgun (WGS) entry which is preliminary data.</text>
</comment>
<dbReference type="Proteomes" id="UP000499080">
    <property type="component" value="Unassembled WGS sequence"/>
</dbReference>
<evidence type="ECO:0000313" key="2">
    <source>
        <dbReference type="EMBL" id="GBO42396.1"/>
    </source>
</evidence>
<dbReference type="AlphaFoldDB" id="A0A4Y2X002"/>
<evidence type="ECO:0000256" key="1">
    <source>
        <dbReference type="SAM" id="MobiDB-lite"/>
    </source>
</evidence>
<keyword evidence="3" id="KW-1185">Reference proteome</keyword>
<gene>
    <name evidence="2" type="ORF">AVEN_156844_1</name>
</gene>
<name>A0A4Y2X002_ARAVE</name>
<proteinExistence type="predicted"/>
<protein>
    <submittedName>
        <fullName evidence="2">Uncharacterized protein</fullName>
    </submittedName>
</protein>
<accession>A0A4Y2X002</accession>
<sequence length="131" mass="14612">MKNAHENIQHGIGLLLKYDGLAGFLSVQAESISLSRPFTALPKWNFGTREGKNKRQGRNSMKFGTNDSKWWNSKELKFQTQSADSNLRPPLEDSGTSKDLPTLGPRVEGRNETRNPPCGGRGGWMEGILRL</sequence>
<dbReference type="EMBL" id="BGPR01068450">
    <property type="protein sequence ID" value="GBO42396.1"/>
    <property type="molecule type" value="Genomic_DNA"/>
</dbReference>
<evidence type="ECO:0000313" key="3">
    <source>
        <dbReference type="Proteomes" id="UP000499080"/>
    </source>
</evidence>
<reference evidence="2 3" key="1">
    <citation type="journal article" date="2019" name="Sci. Rep.">
        <title>Orb-weaving spider Araneus ventricosus genome elucidates the spidroin gene catalogue.</title>
        <authorList>
            <person name="Kono N."/>
            <person name="Nakamura H."/>
            <person name="Ohtoshi R."/>
            <person name="Moran D.A.P."/>
            <person name="Shinohara A."/>
            <person name="Yoshida Y."/>
            <person name="Fujiwara M."/>
            <person name="Mori M."/>
            <person name="Tomita M."/>
            <person name="Arakawa K."/>
        </authorList>
    </citation>
    <scope>NUCLEOTIDE SEQUENCE [LARGE SCALE GENOMIC DNA]</scope>
</reference>
<feature type="compositionally biased region" description="Polar residues" evidence="1">
    <location>
        <begin position="58"/>
        <end position="67"/>
    </location>
</feature>
<feature type="region of interest" description="Disordered" evidence="1">
    <location>
        <begin position="48"/>
        <end position="67"/>
    </location>
</feature>
<organism evidence="2 3">
    <name type="scientific">Araneus ventricosus</name>
    <name type="common">Orbweaver spider</name>
    <name type="synonym">Epeira ventricosa</name>
    <dbReference type="NCBI Taxonomy" id="182803"/>
    <lineage>
        <taxon>Eukaryota</taxon>
        <taxon>Metazoa</taxon>
        <taxon>Ecdysozoa</taxon>
        <taxon>Arthropoda</taxon>
        <taxon>Chelicerata</taxon>
        <taxon>Arachnida</taxon>
        <taxon>Araneae</taxon>
        <taxon>Araneomorphae</taxon>
        <taxon>Entelegynae</taxon>
        <taxon>Araneoidea</taxon>
        <taxon>Araneidae</taxon>
        <taxon>Araneus</taxon>
    </lineage>
</organism>
<feature type="region of interest" description="Disordered" evidence="1">
    <location>
        <begin position="79"/>
        <end position="122"/>
    </location>
</feature>